<dbReference type="Gene3D" id="3.90.1150.200">
    <property type="match status" value="1"/>
</dbReference>
<proteinExistence type="predicted"/>
<evidence type="ECO:0000259" key="1">
    <source>
        <dbReference type="Pfam" id="PF08818"/>
    </source>
</evidence>
<sequence>MNNEIHNYIQKQKSPQKDICRRLRRLIFKTIPGVKEEMKWGVPVFAGGKFYIGALKKQVNLGFSVKGLAKKEAALFEGGGKLMRHIKIGTLKDIDEKRIVKLLKMVNKKSKCEKNCF</sequence>
<reference evidence="2 3" key="1">
    <citation type="submission" date="2017-09" db="EMBL/GenBank/DDBJ databases">
        <title>Depth-based differentiation of microbial function through sediment-hosted aquifers and enrichment of novel symbionts in the deep terrestrial subsurface.</title>
        <authorList>
            <person name="Probst A.J."/>
            <person name="Ladd B."/>
            <person name="Jarett J.K."/>
            <person name="Geller-Mcgrath D.E."/>
            <person name="Sieber C.M."/>
            <person name="Emerson J.B."/>
            <person name="Anantharaman K."/>
            <person name="Thomas B.C."/>
            <person name="Malmstrom R."/>
            <person name="Stieglmeier M."/>
            <person name="Klingl A."/>
            <person name="Woyke T."/>
            <person name="Ryan C.M."/>
            <person name="Banfield J.F."/>
        </authorList>
    </citation>
    <scope>NUCLEOTIDE SEQUENCE [LARGE SCALE GENOMIC DNA]</scope>
    <source>
        <strain evidence="2">CG_4_10_14_0_8_um_filter_42_10</strain>
    </source>
</reference>
<organism evidence="2 3">
    <name type="scientific">Candidatus Kerfeldbacteria bacterium CG_4_10_14_0_8_um_filter_42_10</name>
    <dbReference type="NCBI Taxonomy" id="2014248"/>
    <lineage>
        <taxon>Bacteria</taxon>
        <taxon>Candidatus Kerfeldiibacteriota</taxon>
    </lineage>
</organism>
<dbReference type="InterPro" id="IPR014922">
    <property type="entry name" value="YdhG-like"/>
</dbReference>
<dbReference type="Proteomes" id="UP000230779">
    <property type="component" value="Unassembled WGS sequence"/>
</dbReference>
<dbReference type="AlphaFoldDB" id="A0A2M7RLA9"/>
<evidence type="ECO:0000313" key="2">
    <source>
        <dbReference type="EMBL" id="PIY97166.1"/>
    </source>
</evidence>
<comment type="caution">
    <text evidence="2">The sequence shown here is derived from an EMBL/GenBank/DDBJ whole genome shotgun (WGS) entry which is preliminary data.</text>
</comment>
<evidence type="ECO:0000313" key="3">
    <source>
        <dbReference type="Proteomes" id="UP000230779"/>
    </source>
</evidence>
<gene>
    <name evidence="2" type="ORF">COY66_00980</name>
</gene>
<protein>
    <recommendedName>
        <fullName evidence="1">YdhG-like domain-containing protein</fullName>
    </recommendedName>
</protein>
<name>A0A2M7RLA9_9BACT</name>
<dbReference type="EMBL" id="PFMD01000010">
    <property type="protein sequence ID" value="PIY97166.1"/>
    <property type="molecule type" value="Genomic_DNA"/>
</dbReference>
<feature type="domain" description="YdhG-like" evidence="1">
    <location>
        <begin position="16"/>
        <end position="104"/>
    </location>
</feature>
<dbReference type="SUPFAM" id="SSF159888">
    <property type="entry name" value="YdhG-like"/>
    <property type="match status" value="1"/>
</dbReference>
<accession>A0A2M7RLA9</accession>
<dbReference type="Pfam" id="PF08818">
    <property type="entry name" value="DUF1801"/>
    <property type="match status" value="1"/>
</dbReference>